<keyword evidence="2" id="KW-1185">Reference proteome</keyword>
<dbReference type="OrthoDB" id="218695at2"/>
<proteinExistence type="predicted"/>
<dbReference type="AlphaFoldDB" id="A0A6H9YMM5"/>
<name>A0A6H9YMM5_9ACTN</name>
<comment type="caution">
    <text evidence="1">The sequence shown here is derived from an EMBL/GenBank/DDBJ whole genome shotgun (WGS) entry which is preliminary data.</text>
</comment>
<gene>
    <name evidence="1" type="ORF">F8566_19270</name>
</gene>
<evidence type="ECO:0000313" key="1">
    <source>
        <dbReference type="EMBL" id="KAB2348012.1"/>
    </source>
</evidence>
<sequence>MTDCYAVLEAEPGKSVWLEICRLAEGMPDAGVAEVADRLRAWPARSRPMPDRWWAQWQAGDHRPWHALATHRRLCQLGKYFYVSVAACPHDLGLLLAGSGATSNSDQGEVLLLSLTPEIETVTSGRDAASNLVPSLAQQATAVEALFSPDGSQVIVSFS</sequence>
<protein>
    <submittedName>
        <fullName evidence="1">Uncharacterized protein</fullName>
    </submittedName>
</protein>
<evidence type="ECO:0000313" key="2">
    <source>
        <dbReference type="Proteomes" id="UP000468735"/>
    </source>
</evidence>
<organism evidence="1 2">
    <name type="scientific">Actinomadura rudentiformis</name>
    <dbReference type="NCBI Taxonomy" id="359158"/>
    <lineage>
        <taxon>Bacteria</taxon>
        <taxon>Bacillati</taxon>
        <taxon>Actinomycetota</taxon>
        <taxon>Actinomycetes</taxon>
        <taxon>Streptosporangiales</taxon>
        <taxon>Thermomonosporaceae</taxon>
        <taxon>Actinomadura</taxon>
    </lineage>
</organism>
<reference evidence="1 2" key="1">
    <citation type="submission" date="2019-09" db="EMBL/GenBank/DDBJ databases">
        <title>Actinomadura physcomitrii sp. nov., a novel actinomycete isolated from moss [Physcomitrium sphaericum (Ludw) Fuernr].</title>
        <authorList>
            <person name="Zhuang X."/>
            <person name="Liu C."/>
        </authorList>
    </citation>
    <scope>NUCLEOTIDE SEQUENCE [LARGE SCALE GENOMIC DNA]</scope>
    <source>
        <strain evidence="1 2">HMC1</strain>
    </source>
</reference>
<dbReference type="EMBL" id="WBMT01000008">
    <property type="protein sequence ID" value="KAB2348012.1"/>
    <property type="molecule type" value="Genomic_DNA"/>
</dbReference>
<dbReference type="Proteomes" id="UP000468735">
    <property type="component" value="Unassembled WGS sequence"/>
</dbReference>
<dbReference type="RefSeq" id="WP_151561681.1">
    <property type="nucleotide sequence ID" value="NZ_WBMT01000008.1"/>
</dbReference>
<accession>A0A6H9YMM5</accession>